<dbReference type="InterPro" id="IPR013598">
    <property type="entry name" value="Exportin-1/Importin-b-like"/>
</dbReference>
<dbReference type="Pfam" id="PF24140">
    <property type="entry name" value="TPR_TNPO3_IPO13_3rd"/>
    <property type="match status" value="1"/>
</dbReference>
<dbReference type="PANTHER" id="PTHR12363">
    <property type="entry name" value="TRANSPORTIN 3 AND IMPORTIN 13"/>
    <property type="match status" value="1"/>
</dbReference>
<keyword evidence="4" id="KW-1185">Reference proteome</keyword>
<sequence>MADSSIQSVIDALAVLYSGADKDARDKVNTWLGEFQKSNEAWATSQLILFAPDAPVEPKLFAAQTFRTKITYDLDQLAEDHLLPLRDSLLTALRNFASGPRVILTQICIALADLALQLTAQQWPDPVGAMIDQFGKEPEMAAALLEFLQVLAEEYNSNMKINVRNEFGREGEQSVRRGEQVIGLLSMYVQAPGITPTLQNQCYATLGAWLRTGQTRSSSLAGTPILASAFAALSNDELFDNAVDVLVDIIHETMELQENVAVIQEIVPRLTALGPSLADPELREDEDKMRGFCRVLVEAGEWYEPLIVQHPQSFLPLVELIKQCAAYEALEVVGITLNFWYRLSKGLLNAGINPSHAPLLQVYADLVAIVIRHLHYPDDSSPLSGEERDTFRDFRHKIGDTLKDCCAVLGAGPCLQQAYDTIARAVSAGDAVKWQDVEAPLFSMRSMGARIDVRDNDLVPKIMEMLPKLPPHPRIRYAAILVIGRYTHWTEQHPEHIQFQLPYVSAGFDESDPEVLAAASQTMKYLCKDCPTHLVPFLPQLHTFIQSVSGKLNGDDLLDLSAAIAHILLAMPPSEIAAALSTFVMPNIELVHSVTVQEAPASKDQLSKATQALECVDVYLSIIGNLPEALPASCAETCQQIWTVLDAFIAKYGTLGNVANRTCVVLRRGLVFFGELAFPVAPALLERLASSFERQPMNDYLWITGKVVQQFGARQDGGFDAVVKAAFERESNRLFELMQSTPPAQVPDLLDDYVHLVLALIEVAPDHIFLSSAFPAAFQSVLTALTLPSVRIVLTALDTIRAVVGHDCLSSPDGSYSDLPLSPAQRAAYPLYVPAIRAVVEATSTQLVQLLLDVLVAGGEDEPYNCMTILRLLSIQFPTVLAQTVPAAVELLPARAAGPAEKQEFLNKFASAITAQNPNQVKDAFTWLLRTSRRSYERTRVLQDRATRSHHHAKEAIHSRTGLFDRADKKGGHGSANWGSPSDLTSPHVGAHKLVVSPPVSPSVVDTADPINQESETK</sequence>
<evidence type="ECO:0000256" key="1">
    <source>
        <dbReference type="SAM" id="MobiDB-lite"/>
    </source>
</evidence>
<evidence type="ECO:0000313" key="3">
    <source>
        <dbReference type="EMBL" id="GJN87739.1"/>
    </source>
</evidence>
<feature type="region of interest" description="Disordered" evidence="1">
    <location>
        <begin position="943"/>
        <end position="1018"/>
    </location>
</feature>
<gene>
    <name evidence="3" type="ORF">Rhopal_000694-T1</name>
</gene>
<dbReference type="Proteomes" id="UP001342314">
    <property type="component" value="Unassembled WGS sequence"/>
</dbReference>
<feature type="compositionally biased region" description="Low complexity" evidence="1">
    <location>
        <begin position="995"/>
        <end position="1005"/>
    </location>
</feature>
<name>A0AAV5GEH4_9BASI</name>
<dbReference type="InterPro" id="IPR057941">
    <property type="entry name" value="TPR_TNPO3_IPO13_2nd"/>
</dbReference>
<evidence type="ECO:0000313" key="4">
    <source>
        <dbReference type="Proteomes" id="UP001342314"/>
    </source>
</evidence>
<dbReference type="PANTHER" id="PTHR12363:SF53">
    <property type="entry name" value="MRNA TRANSPORT REGULATOR MTR10"/>
    <property type="match status" value="1"/>
</dbReference>
<dbReference type="InterPro" id="IPR051345">
    <property type="entry name" value="Importin_beta-like_NTR"/>
</dbReference>
<feature type="domain" description="Exportin-1/Importin-beta-like" evidence="2">
    <location>
        <begin position="100"/>
        <end position="246"/>
    </location>
</feature>
<dbReference type="GO" id="GO:0005737">
    <property type="term" value="C:cytoplasm"/>
    <property type="evidence" value="ECO:0007669"/>
    <property type="project" value="TreeGrafter"/>
</dbReference>
<dbReference type="InterPro" id="IPR057942">
    <property type="entry name" value="TPR_TNPO3_IPO13_3rd"/>
</dbReference>
<dbReference type="SUPFAM" id="SSF48371">
    <property type="entry name" value="ARM repeat"/>
    <property type="match status" value="1"/>
</dbReference>
<comment type="caution">
    <text evidence="3">The sequence shown here is derived from an EMBL/GenBank/DDBJ whole genome shotgun (WGS) entry which is preliminary data.</text>
</comment>
<dbReference type="AlphaFoldDB" id="A0AAV5GEH4"/>
<organism evidence="3 4">
    <name type="scientific">Rhodotorula paludigena</name>
    <dbReference type="NCBI Taxonomy" id="86838"/>
    <lineage>
        <taxon>Eukaryota</taxon>
        <taxon>Fungi</taxon>
        <taxon>Dikarya</taxon>
        <taxon>Basidiomycota</taxon>
        <taxon>Pucciniomycotina</taxon>
        <taxon>Microbotryomycetes</taxon>
        <taxon>Sporidiobolales</taxon>
        <taxon>Sporidiobolaceae</taxon>
        <taxon>Rhodotorula</taxon>
    </lineage>
</organism>
<dbReference type="EMBL" id="BQKY01000002">
    <property type="protein sequence ID" value="GJN87739.1"/>
    <property type="molecule type" value="Genomic_DNA"/>
</dbReference>
<feature type="compositionally biased region" description="Basic and acidic residues" evidence="1">
    <location>
        <begin position="954"/>
        <end position="971"/>
    </location>
</feature>
<dbReference type="Gene3D" id="1.25.10.10">
    <property type="entry name" value="Leucine-rich Repeat Variant"/>
    <property type="match status" value="1"/>
</dbReference>
<protein>
    <recommendedName>
        <fullName evidence="2">Exportin-1/Importin-beta-like domain-containing protein</fullName>
    </recommendedName>
</protein>
<dbReference type="Pfam" id="PF24138">
    <property type="entry name" value="TPR_TNPO3_IPO13_2nd"/>
    <property type="match status" value="1"/>
</dbReference>
<dbReference type="InterPro" id="IPR011989">
    <property type="entry name" value="ARM-like"/>
</dbReference>
<reference evidence="3 4" key="1">
    <citation type="submission" date="2021-12" db="EMBL/GenBank/DDBJ databases">
        <title>High titer production of polyol ester of fatty acids by Rhodotorula paludigena BS15 towards product separation-free biomass refinery.</title>
        <authorList>
            <person name="Mano J."/>
            <person name="Ono H."/>
            <person name="Tanaka T."/>
            <person name="Naito K."/>
            <person name="Sushida H."/>
            <person name="Ike M."/>
            <person name="Tokuyasu K."/>
            <person name="Kitaoka M."/>
        </authorList>
    </citation>
    <scope>NUCLEOTIDE SEQUENCE [LARGE SCALE GENOMIC DNA]</scope>
    <source>
        <strain evidence="3 4">BS15</strain>
    </source>
</reference>
<accession>A0AAV5GEH4</accession>
<dbReference type="InterPro" id="IPR016024">
    <property type="entry name" value="ARM-type_fold"/>
</dbReference>
<evidence type="ECO:0000259" key="2">
    <source>
        <dbReference type="Pfam" id="PF08389"/>
    </source>
</evidence>
<dbReference type="Pfam" id="PF08389">
    <property type="entry name" value="Xpo1"/>
    <property type="match status" value="1"/>
</dbReference>
<dbReference type="GO" id="GO:0006606">
    <property type="term" value="P:protein import into nucleus"/>
    <property type="evidence" value="ECO:0007669"/>
    <property type="project" value="TreeGrafter"/>
</dbReference>
<proteinExistence type="predicted"/>